<dbReference type="EMBL" id="CP067977">
    <property type="protein sequence ID" value="QQQ19003.1"/>
    <property type="molecule type" value="Genomic_DNA"/>
</dbReference>
<organism evidence="3 4">
    <name type="scientific">Brevundimonas vitisensis</name>
    <dbReference type="NCBI Taxonomy" id="2800818"/>
    <lineage>
        <taxon>Bacteria</taxon>
        <taxon>Pseudomonadati</taxon>
        <taxon>Pseudomonadota</taxon>
        <taxon>Alphaproteobacteria</taxon>
        <taxon>Caulobacterales</taxon>
        <taxon>Caulobacteraceae</taxon>
        <taxon>Brevundimonas</taxon>
    </lineage>
</organism>
<protein>
    <submittedName>
        <fullName evidence="3">DUF2272 domain-containing protein</fullName>
    </submittedName>
</protein>
<gene>
    <name evidence="3" type="ORF">JIP62_02405</name>
</gene>
<dbReference type="Proteomes" id="UP000595448">
    <property type="component" value="Chromosome"/>
</dbReference>
<keyword evidence="4" id="KW-1185">Reference proteome</keyword>
<accession>A0ABX7BQL7</accession>
<evidence type="ECO:0000313" key="3">
    <source>
        <dbReference type="EMBL" id="QQQ19003.1"/>
    </source>
</evidence>
<evidence type="ECO:0000313" key="4">
    <source>
        <dbReference type="Proteomes" id="UP000595448"/>
    </source>
</evidence>
<keyword evidence="1" id="KW-0732">Signal</keyword>
<proteinExistence type="predicted"/>
<reference evidence="3 4" key="1">
    <citation type="submission" date="2021-01" db="EMBL/GenBank/DDBJ databases">
        <title>Brevundimonas vitis sp. nov., an bacterium isolated from grape (Vitis vinifera).</title>
        <authorList>
            <person name="Jiang L."/>
            <person name="Lee J."/>
        </authorList>
    </citation>
    <scope>NUCLEOTIDE SEQUENCE [LARGE SCALE GENOMIC DNA]</scope>
    <source>
        <strain evidence="3 4">GRTSA-9</strain>
    </source>
</reference>
<dbReference type="RefSeq" id="WP_201103357.1">
    <property type="nucleotide sequence ID" value="NZ_CP067977.1"/>
</dbReference>
<evidence type="ECO:0000256" key="1">
    <source>
        <dbReference type="SAM" id="SignalP"/>
    </source>
</evidence>
<feature type="signal peptide" evidence="1">
    <location>
        <begin position="1"/>
        <end position="21"/>
    </location>
</feature>
<dbReference type="InterPro" id="IPR019262">
    <property type="entry name" value="DUF2272"/>
</dbReference>
<sequence>MRTALALALAAWVAATSPVPAQTARLPRDVFDVIPPESRIEGERGRMRVVQSGCRVGPTSWARRRIVDVAVQEWAVFGFQVVDARAIETGRLPDGVVSEAANPPRSRAVQARHMLRIGRRETDPRLARTIAGYWSATPDGAQVIGRQNRRWQATDADVGWVEPWSAAFVSWVMCEAGLGEPEQFQRDVAHRVYIDQAIRARDGQATAAAYVAYDAGEAEISPGDLMCNARGTVGYRTLADRRRDLGEYAGTHCDIVVRVAHDRINVIGGNVIDGVTLTILPLTSEGTAFARPVSDEEVTGARTIFAHLKLTADPVEDDAMDRSPTLRAMAAP</sequence>
<dbReference type="Pfam" id="PF10030">
    <property type="entry name" value="DUF2272"/>
    <property type="match status" value="1"/>
</dbReference>
<name>A0ABX7BQL7_9CAUL</name>
<feature type="chain" id="PRO_5046641005" evidence="1">
    <location>
        <begin position="22"/>
        <end position="332"/>
    </location>
</feature>
<evidence type="ECO:0000259" key="2">
    <source>
        <dbReference type="Pfam" id="PF10030"/>
    </source>
</evidence>
<feature type="domain" description="DUF2272" evidence="2">
    <location>
        <begin position="128"/>
        <end position="291"/>
    </location>
</feature>